<proteinExistence type="predicted"/>
<keyword evidence="5" id="KW-0448">Lipopolysaccharide biosynthesis</keyword>
<evidence type="ECO:0000256" key="3">
    <source>
        <dbReference type="ARBA" id="ARBA00022679"/>
    </source>
</evidence>
<dbReference type="InterPro" id="IPR029044">
    <property type="entry name" value="Nucleotide-diphossugar_trans"/>
</dbReference>
<dbReference type="GO" id="GO:0009103">
    <property type="term" value="P:lipopolysaccharide biosynthetic process"/>
    <property type="evidence" value="ECO:0007669"/>
    <property type="project" value="UniProtKB-KW"/>
</dbReference>
<dbReference type="PANTHER" id="PTHR48090">
    <property type="entry name" value="UNDECAPRENYL-PHOSPHATE 4-DEOXY-4-FORMAMIDO-L-ARABINOSE TRANSFERASE-RELATED"/>
    <property type="match status" value="1"/>
</dbReference>
<dbReference type="Gene3D" id="3.90.550.10">
    <property type="entry name" value="Spore Coat Polysaccharide Biosynthesis Protein SpsA, Chain A"/>
    <property type="match status" value="1"/>
</dbReference>
<evidence type="ECO:0000256" key="6">
    <source>
        <dbReference type="ARBA" id="ARBA00022989"/>
    </source>
</evidence>
<dbReference type="InterPro" id="IPR050256">
    <property type="entry name" value="Glycosyltransferase_2"/>
</dbReference>
<dbReference type="InterPro" id="IPR001173">
    <property type="entry name" value="Glyco_trans_2-like"/>
</dbReference>
<dbReference type="AlphaFoldDB" id="X0WHN4"/>
<keyword evidence="7" id="KW-0472">Membrane</keyword>
<dbReference type="Pfam" id="PF00535">
    <property type="entry name" value="Glycos_transf_2"/>
    <property type="match status" value="1"/>
</dbReference>
<evidence type="ECO:0000256" key="4">
    <source>
        <dbReference type="ARBA" id="ARBA00022692"/>
    </source>
</evidence>
<organism evidence="9">
    <name type="scientific">marine sediment metagenome</name>
    <dbReference type="NCBI Taxonomy" id="412755"/>
    <lineage>
        <taxon>unclassified sequences</taxon>
        <taxon>metagenomes</taxon>
        <taxon>ecological metagenomes</taxon>
    </lineage>
</organism>
<keyword evidence="6" id="KW-1133">Transmembrane helix</keyword>
<evidence type="ECO:0000256" key="5">
    <source>
        <dbReference type="ARBA" id="ARBA00022985"/>
    </source>
</evidence>
<feature type="domain" description="Glycosyltransferase 2-like" evidence="8">
    <location>
        <begin position="8"/>
        <end position="166"/>
    </location>
</feature>
<keyword evidence="4" id="KW-0812">Transmembrane</keyword>
<evidence type="ECO:0000259" key="8">
    <source>
        <dbReference type="Pfam" id="PF00535"/>
    </source>
</evidence>
<sequence length="237" mass="28182">MKNKTKISVVFPVFNEEDVIETTIKNYFNELKGKIEFEMIVAEDGSTDNTKKIIKKLEKKFPIKAYMSNKRKGYQKAVIDALKHPKNEWIFLVDSDYQFNPKDFWKLLPHINKYDIILGIKAKRKDPLYRIILSKGFNFLLRLFFKVPYVDMDTGFRLINKKVLDETMDQIHCLKYFTSELVIRSHFKNFKIKEIPVTHYKRKIGSTNIFSIKSIPRVVLEEMKGLFKLHKELNHQL</sequence>
<dbReference type="EMBL" id="BARS01038449">
    <property type="protein sequence ID" value="GAG22727.1"/>
    <property type="molecule type" value="Genomic_DNA"/>
</dbReference>
<keyword evidence="1" id="KW-1003">Cell membrane</keyword>
<keyword evidence="2" id="KW-0328">Glycosyltransferase</keyword>
<dbReference type="GO" id="GO:0099621">
    <property type="term" value="F:undecaprenyl-phosphate 4-deoxy-4-formamido-L-arabinose transferase activity"/>
    <property type="evidence" value="ECO:0007669"/>
    <property type="project" value="TreeGrafter"/>
</dbReference>
<protein>
    <recommendedName>
        <fullName evidence="8">Glycosyltransferase 2-like domain-containing protein</fullName>
    </recommendedName>
</protein>
<dbReference type="GO" id="GO:0005886">
    <property type="term" value="C:plasma membrane"/>
    <property type="evidence" value="ECO:0007669"/>
    <property type="project" value="TreeGrafter"/>
</dbReference>
<dbReference type="CDD" id="cd04179">
    <property type="entry name" value="DPM_DPG-synthase_like"/>
    <property type="match status" value="1"/>
</dbReference>
<accession>X0WHN4</accession>
<dbReference type="PANTHER" id="PTHR48090:SF3">
    <property type="entry name" value="UNDECAPRENYL-PHOSPHATE 4-DEOXY-4-FORMAMIDO-L-ARABINOSE TRANSFERASE"/>
    <property type="match status" value="1"/>
</dbReference>
<evidence type="ECO:0000256" key="1">
    <source>
        <dbReference type="ARBA" id="ARBA00022475"/>
    </source>
</evidence>
<evidence type="ECO:0000313" key="9">
    <source>
        <dbReference type="EMBL" id="GAG22727.1"/>
    </source>
</evidence>
<comment type="caution">
    <text evidence="9">The sequence shown here is derived from an EMBL/GenBank/DDBJ whole genome shotgun (WGS) entry which is preliminary data.</text>
</comment>
<reference evidence="9" key="1">
    <citation type="journal article" date="2014" name="Front. Microbiol.">
        <title>High frequency of phylogenetically diverse reductive dehalogenase-homologous genes in deep subseafloor sedimentary metagenomes.</title>
        <authorList>
            <person name="Kawai M."/>
            <person name="Futagami T."/>
            <person name="Toyoda A."/>
            <person name="Takaki Y."/>
            <person name="Nishi S."/>
            <person name="Hori S."/>
            <person name="Arai W."/>
            <person name="Tsubouchi T."/>
            <person name="Morono Y."/>
            <person name="Uchiyama I."/>
            <person name="Ito T."/>
            <person name="Fujiyama A."/>
            <person name="Inagaki F."/>
            <person name="Takami H."/>
        </authorList>
    </citation>
    <scope>NUCLEOTIDE SEQUENCE</scope>
    <source>
        <strain evidence="9">Expedition CK06-06</strain>
    </source>
</reference>
<evidence type="ECO:0000256" key="7">
    <source>
        <dbReference type="ARBA" id="ARBA00023136"/>
    </source>
</evidence>
<dbReference type="SUPFAM" id="SSF53448">
    <property type="entry name" value="Nucleotide-diphospho-sugar transferases"/>
    <property type="match status" value="1"/>
</dbReference>
<keyword evidence="3" id="KW-0808">Transferase</keyword>
<gene>
    <name evidence="9" type="ORF">S01H1_58834</name>
</gene>
<feature type="non-terminal residue" evidence="9">
    <location>
        <position position="237"/>
    </location>
</feature>
<name>X0WHN4_9ZZZZ</name>
<evidence type="ECO:0000256" key="2">
    <source>
        <dbReference type="ARBA" id="ARBA00022676"/>
    </source>
</evidence>